<comment type="caution">
    <text evidence="2">The sequence shown here is derived from an EMBL/GenBank/DDBJ whole genome shotgun (WGS) entry which is preliminary data.</text>
</comment>
<dbReference type="EMBL" id="JAGFOA010000008">
    <property type="protein sequence ID" value="MBO3665061.1"/>
    <property type="molecule type" value="Genomic_DNA"/>
</dbReference>
<dbReference type="AlphaFoldDB" id="A0A939QT38"/>
<accession>A0A939QT38</accession>
<feature type="transmembrane region" description="Helical" evidence="1">
    <location>
        <begin position="68"/>
        <end position="89"/>
    </location>
</feature>
<evidence type="ECO:0000313" key="3">
    <source>
        <dbReference type="Proteomes" id="UP000680132"/>
    </source>
</evidence>
<gene>
    <name evidence="2" type="ORF">J5V96_16300</name>
</gene>
<dbReference type="RefSeq" id="WP_208505414.1">
    <property type="nucleotide sequence ID" value="NZ_JAGFOA010000008.1"/>
</dbReference>
<keyword evidence="3" id="KW-1185">Reference proteome</keyword>
<proteinExistence type="predicted"/>
<reference evidence="2" key="1">
    <citation type="submission" date="2021-03" db="EMBL/GenBank/DDBJ databases">
        <title>Microbacterium sp. nov., a novel actinobacterium isolated from cow dung.</title>
        <authorList>
            <person name="Zhang L."/>
        </authorList>
    </citation>
    <scope>NUCLEOTIDE SEQUENCE</scope>
    <source>
        <strain evidence="2">NEAU-LLB</strain>
    </source>
</reference>
<protein>
    <recommendedName>
        <fullName evidence="4">DUF3618 domain-containing protein</fullName>
    </recommendedName>
</protein>
<organism evidence="2 3">
    <name type="scientific">Microbacterium stercoris</name>
    <dbReference type="NCBI Taxonomy" id="2820289"/>
    <lineage>
        <taxon>Bacteria</taxon>
        <taxon>Bacillati</taxon>
        <taxon>Actinomycetota</taxon>
        <taxon>Actinomycetes</taxon>
        <taxon>Micrococcales</taxon>
        <taxon>Microbacteriaceae</taxon>
        <taxon>Microbacterium</taxon>
    </lineage>
</organism>
<keyword evidence="1" id="KW-0812">Transmembrane</keyword>
<evidence type="ECO:0000313" key="2">
    <source>
        <dbReference type="EMBL" id="MBO3665061.1"/>
    </source>
</evidence>
<name>A0A939QT38_9MICO</name>
<keyword evidence="1" id="KW-1133">Transmembrane helix</keyword>
<evidence type="ECO:0000256" key="1">
    <source>
        <dbReference type="SAM" id="Phobius"/>
    </source>
</evidence>
<keyword evidence="1" id="KW-0472">Membrane</keyword>
<sequence>MSSEAVYSSRTPRTVVPSGIDDPVLLARAELSAALAAIEYKGNIPARASEKLADASVKARAFAEKEPATALVAAVGIAVAVGAAIWGLARLISR</sequence>
<evidence type="ECO:0008006" key="4">
    <source>
        <dbReference type="Google" id="ProtNLM"/>
    </source>
</evidence>
<dbReference type="Proteomes" id="UP000680132">
    <property type="component" value="Unassembled WGS sequence"/>
</dbReference>